<gene>
    <name evidence="2" type="ORF">SAMN05216362_11066</name>
</gene>
<name>A0A1H9EXS7_9BACI</name>
<organism evidence="2 3">
    <name type="scientific">Piscibacillus halophilus</name>
    <dbReference type="NCBI Taxonomy" id="571933"/>
    <lineage>
        <taxon>Bacteria</taxon>
        <taxon>Bacillati</taxon>
        <taxon>Bacillota</taxon>
        <taxon>Bacilli</taxon>
        <taxon>Bacillales</taxon>
        <taxon>Bacillaceae</taxon>
        <taxon>Piscibacillus</taxon>
    </lineage>
</organism>
<accession>A0A1H9EXS7</accession>
<evidence type="ECO:0000256" key="1">
    <source>
        <dbReference type="SAM" id="MobiDB-lite"/>
    </source>
</evidence>
<feature type="region of interest" description="Disordered" evidence="1">
    <location>
        <begin position="1"/>
        <end position="95"/>
    </location>
</feature>
<proteinExistence type="predicted"/>
<evidence type="ECO:0008006" key="4">
    <source>
        <dbReference type="Google" id="ProtNLM"/>
    </source>
</evidence>
<reference evidence="2 3" key="1">
    <citation type="submission" date="2016-10" db="EMBL/GenBank/DDBJ databases">
        <authorList>
            <person name="de Groot N.N."/>
        </authorList>
    </citation>
    <scope>NUCLEOTIDE SEQUENCE [LARGE SCALE GENOMIC DNA]</scope>
    <source>
        <strain evidence="2 3">DSM 21633</strain>
    </source>
</reference>
<feature type="compositionally biased region" description="Basic and acidic residues" evidence="1">
    <location>
        <begin position="39"/>
        <end position="51"/>
    </location>
</feature>
<dbReference type="EMBL" id="FOES01000010">
    <property type="protein sequence ID" value="SEQ30003.1"/>
    <property type="molecule type" value="Genomic_DNA"/>
</dbReference>
<sequence length="95" mass="11184">MRKSRRIKDQQDDFTPVEVQDNYQVAEEFPEGNYGSPINKDEPLRPYPNKESKRHHSAYAYENKELHADLPRQFPGAHVPQDFPDDEGITRDEKE</sequence>
<evidence type="ECO:0000313" key="2">
    <source>
        <dbReference type="EMBL" id="SEQ30003.1"/>
    </source>
</evidence>
<dbReference type="AlphaFoldDB" id="A0A1H9EXS7"/>
<dbReference type="Proteomes" id="UP000199427">
    <property type="component" value="Unassembled WGS sequence"/>
</dbReference>
<protein>
    <recommendedName>
        <fullName evidence="4">Cytosolic protein</fullName>
    </recommendedName>
</protein>
<keyword evidence="3" id="KW-1185">Reference proteome</keyword>
<dbReference type="OrthoDB" id="2376226at2"/>
<dbReference type="RefSeq" id="WP_091773278.1">
    <property type="nucleotide sequence ID" value="NZ_CAESCL010000022.1"/>
</dbReference>
<evidence type="ECO:0000313" key="3">
    <source>
        <dbReference type="Proteomes" id="UP000199427"/>
    </source>
</evidence>
<dbReference type="STRING" id="571933.SAMN05216362_11066"/>